<keyword evidence="3" id="KW-0804">Transcription</keyword>
<dbReference type="Pfam" id="PF00196">
    <property type="entry name" value="GerE"/>
    <property type="match status" value="1"/>
</dbReference>
<evidence type="ECO:0000313" key="6">
    <source>
        <dbReference type="Proteomes" id="UP000520767"/>
    </source>
</evidence>
<keyword evidence="2 5" id="KW-0238">DNA-binding</keyword>
<keyword evidence="1" id="KW-0805">Transcription regulation</keyword>
<dbReference type="PROSITE" id="PS50043">
    <property type="entry name" value="HTH_LUXR_2"/>
    <property type="match status" value="1"/>
</dbReference>
<dbReference type="InterPro" id="IPR036388">
    <property type="entry name" value="WH-like_DNA-bd_sf"/>
</dbReference>
<dbReference type="EMBL" id="JACHJQ010000008">
    <property type="protein sequence ID" value="MBB4910934.1"/>
    <property type="molecule type" value="Genomic_DNA"/>
</dbReference>
<dbReference type="GO" id="GO:0006355">
    <property type="term" value="P:regulation of DNA-templated transcription"/>
    <property type="evidence" value="ECO:0007669"/>
    <property type="project" value="InterPro"/>
</dbReference>
<evidence type="ECO:0000256" key="3">
    <source>
        <dbReference type="ARBA" id="ARBA00023163"/>
    </source>
</evidence>
<dbReference type="SUPFAM" id="SSF46894">
    <property type="entry name" value="C-terminal effector domain of the bipartite response regulators"/>
    <property type="match status" value="1"/>
</dbReference>
<organism evidence="5 6">
    <name type="scientific">Actinophytocola algeriensis</name>
    <dbReference type="NCBI Taxonomy" id="1768010"/>
    <lineage>
        <taxon>Bacteria</taxon>
        <taxon>Bacillati</taxon>
        <taxon>Actinomycetota</taxon>
        <taxon>Actinomycetes</taxon>
        <taxon>Pseudonocardiales</taxon>
        <taxon>Pseudonocardiaceae</taxon>
    </lineage>
</organism>
<evidence type="ECO:0000313" key="5">
    <source>
        <dbReference type="EMBL" id="MBB4910934.1"/>
    </source>
</evidence>
<dbReference type="PRINTS" id="PR00038">
    <property type="entry name" value="HTHLUXR"/>
</dbReference>
<name>A0A7W7VI52_9PSEU</name>
<dbReference type="PANTHER" id="PTHR44688">
    <property type="entry name" value="DNA-BINDING TRANSCRIPTIONAL ACTIVATOR DEVR_DOSR"/>
    <property type="match status" value="1"/>
</dbReference>
<feature type="domain" description="HTH luxR-type" evidence="4">
    <location>
        <begin position="655"/>
        <end position="720"/>
    </location>
</feature>
<dbReference type="Gene3D" id="1.10.10.10">
    <property type="entry name" value="Winged helix-like DNA-binding domain superfamily/Winged helix DNA-binding domain"/>
    <property type="match status" value="1"/>
</dbReference>
<evidence type="ECO:0000259" key="4">
    <source>
        <dbReference type="PROSITE" id="PS50043"/>
    </source>
</evidence>
<dbReference type="RefSeq" id="WP_184814945.1">
    <property type="nucleotide sequence ID" value="NZ_JACHJQ010000008.1"/>
</dbReference>
<proteinExistence type="predicted"/>
<comment type="caution">
    <text evidence="5">The sequence shown here is derived from an EMBL/GenBank/DDBJ whole genome shotgun (WGS) entry which is preliminary data.</text>
</comment>
<dbReference type="InterPro" id="IPR000792">
    <property type="entry name" value="Tscrpt_reg_LuxR_C"/>
</dbReference>
<dbReference type="Proteomes" id="UP000520767">
    <property type="component" value="Unassembled WGS sequence"/>
</dbReference>
<dbReference type="GO" id="GO:0003677">
    <property type="term" value="F:DNA binding"/>
    <property type="evidence" value="ECO:0007669"/>
    <property type="project" value="UniProtKB-KW"/>
</dbReference>
<gene>
    <name evidence="5" type="ORF">FHR82_007193</name>
</gene>
<dbReference type="InterPro" id="IPR016032">
    <property type="entry name" value="Sig_transdc_resp-reg_C-effctor"/>
</dbReference>
<evidence type="ECO:0000256" key="1">
    <source>
        <dbReference type="ARBA" id="ARBA00023015"/>
    </source>
</evidence>
<reference evidence="5 6" key="1">
    <citation type="submission" date="2020-08" db="EMBL/GenBank/DDBJ databases">
        <title>Genomic Encyclopedia of Type Strains, Phase III (KMG-III): the genomes of soil and plant-associated and newly described type strains.</title>
        <authorList>
            <person name="Whitman W."/>
        </authorList>
    </citation>
    <scope>NUCLEOTIDE SEQUENCE [LARGE SCALE GENOMIC DNA]</scope>
    <source>
        <strain evidence="5 6">CECT 8960</strain>
    </source>
</reference>
<accession>A0A7W7VI52</accession>
<sequence length="723" mass="75616">MTVVVGVDGAGRTHRLRRILAATPSSRWFTGVDDLAAADGLVVVDDAHRLDPAALRALTVAARAGTKLAIARRPTITSRALAELDELAAADGVEVLAPLDRDGVAALLAEVTGRPVSPDVAVRAHEASAGMPVVVALSRDRGALVARMQRCLAVLPEEAAAVARLLALRLDLPDDVLGGAATMRTLKEAGLLEPGGERMIPALADVVLDELSPPERRSLHDTAARAMLATGADPVATATQLRAARIRTPAAAQVYLRAGEQTRFTDPTAALSWFDDATDAGADPTAVAPGRAEAATLLGLTTDVEPGAGRLALVAGAAAAHDGRTARAADALLTAPPPGLLLAVPLLAATGRLGEARDHRPGDGTGPLARFAAAAVVAAEDPEAAVPLLIEAAEDVERATPTAVLPDTPHAIGAVVAVAVGDLATAEHLLTRALTAGIGGPAGAERHRLLLAWARMRAGRYDTALAELRRDIELPGRERLLRAAISAGIARRRGDIAGLHAVWDAVEPVLARRAVDLWQLEAVEELLVAAARLRHRRRVEPVLAALDGIVPPAWRPALGWLRVQVAVADNDPDTVAAQQLPGTLGEAAALWATVLRGETADPDTVHDLTERLADRQLPWEASRLAGQAAITTTDPAAARRLLERARELSDPDKAASPDTAGLSERELEVARMVLAGSTHREIGAQLYISPKTVEHHVARIRGKLGATSRAELLAMLREIVPVR</sequence>
<dbReference type="CDD" id="cd06170">
    <property type="entry name" value="LuxR_C_like"/>
    <property type="match status" value="1"/>
</dbReference>
<dbReference type="AlphaFoldDB" id="A0A7W7VI52"/>
<dbReference type="PANTHER" id="PTHR44688:SF16">
    <property type="entry name" value="DNA-BINDING TRANSCRIPTIONAL ACTIVATOR DEVR_DOSR"/>
    <property type="match status" value="1"/>
</dbReference>
<keyword evidence="6" id="KW-1185">Reference proteome</keyword>
<protein>
    <submittedName>
        <fullName evidence="5">DNA-binding CsgD family transcriptional regulator</fullName>
    </submittedName>
</protein>
<evidence type="ECO:0000256" key="2">
    <source>
        <dbReference type="ARBA" id="ARBA00023125"/>
    </source>
</evidence>
<dbReference type="SMART" id="SM00421">
    <property type="entry name" value="HTH_LUXR"/>
    <property type="match status" value="1"/>
</dbReference>